<name>A0ABW5NNX4_9SPHI</name>
<dbReference type="Proteomes" id="UP001597393">
    <property type="component" value="Unassembled WGS sequence"/>
</dbReference>
<dbReference type="EMBL" id="JBHUMA010000009">
    <property type="protein sequence ID" value="MFD2600343.1"/>
    <property type="molecule type" value="Genomic_DNA"/>
</dbReference>
<accession>A0ABW5NNX4</accession>
<gene>
    <name evidence="1" type="ORF">ACFSQ3_15420</name>
</gene>
<sequence length="149" mass="17028">MEKLHFEIKINAPAKIVVEQMIGKETYPKWTKPFSSTSDFEGGWNKGDKILFTSLDKEGNKHGMVAKIAEHIPNEFISIHHYGVLEKGKEITEGPAVDSWANCFENYYYQENNGKTTVRVEVDSAEDHADYMESMWPKALDILKQLCEA</sequence>
<dbReference type="SUPFAM" id="SSF55961">
    <property type="entry name" value="Bet v1-like"/>
    <property type="match status" value="1"/>
</dbReference>
<comment type="caution">
    <text evidence="1">The sequence shown here is derived from an EMBL/GenBank/DDBJ whole genome shotgun (WGS) entry which is preliminary data.</text>
</comment>
<evidence type="ECO:0000313" key="2">
    <source>
        <dbReference type="Proteomes" id="UP001597393"/>
    </source>
</evidence>
<organism evidence="1 2">
    <name type="scientific">Sphingobacterium corticis</name>
    <dbReference type="NCBI Taxonomy" id="1812823"/>
    <lineage>
        <taxon>Bacteria</taxon>
        <taxon>Pseudomonadati</taxon>
        <taxon>Bacteroidota</taxon>
        <taxon>Sphingobacteriia</taxon>
        <taxon>Sphingobacteriales</taxon>
        <taxon>Sphingobacteriaceae</taxon>
        <taxon>Sphingobacterium</taxon>
    </lineage>
</organism>
<evidence type="ECO:0000313" key="1">
    <source>
        <dbReference type="EMBL" id="MFD2600343.1"/>
    </source>
</evidence>
<dbReference type="InterPro" id="IPR023393">
    <property type="entry name" value="START-like_dom_sf"/>
</dbReference>
<reference evidence="2" key="1">
    <citation type="journal article" date="2019" name="Int. J. Syst. Evol. Microbiol.">
        <title>The Global Catalogue of Microorganisms (GCM) 10K type strain sequencing project: providing services to taxonomists for standard genome sequencing and annotation.</title>
        <authorList>
            <consortium name="The Broad Institute Genomics Platform"/>
            <consortium name="The Broad Institute Genome Sequencing Center for Infectious Disease"/>
            <person name="Wu L."/>
            <person name="Ma J."/>
        </authorList>
    </citation>
    <scope>NUCLEOTIDE SEQUENCE [LARGE SCALE GENOMIC DNA]</scope>
    <source>
        <strain evidence="2">KCTC 42248</strain>
    </source>
</reference>
<proteinExistence type="predicted"/>
<dbReference type="RefSeq" id="WP_380870482.1">
    <property type="nucleotide sequence ID" value="NZ_JBHUMA010000009.1"/>
</dbReference>
<keyword evidence="2" id="KW-1185">Reference proteome</keyword>
<dbReference type="Gene3D" id="3.30.530.20">
    <property type="match status" value="1"/>
</dbReference>
<protein>
    <submittedName>
        <fullName evidence="1">SRPBCC domain-containing protein</fullName>
    </submittedName>
</protein>